<dbReference type="Pfam" id="PF14374">
    <property type="entry name" value="Ribos_L4_asso_C"/>
    <property type="match status" value="1"/>
</dbReference>
<dbReference type="InterPro" id="IPR013000">
    <property type="entry name" value="Ribosomal_uL4_euk/arc_CS"/>
</dbReference>
<dbReference type="PROSITE" id="PS00939">
    <property type="entry name" value="RIBOSOMAL_L1E"/>
    <property type="match status" value="1"/>
</dbReference>
<feature type="domain" description="Large ribosomal subunit protein uL4 C-terminal" evidence="4">
    <location>
        <begin position="295"/>
        <end position="369"/>
    </location>
</feature>
<dbReference type="SUPFAM" id="SSF52166">
    <property type="entry name" value="Ribosomal protein L4"/>
    <property type="match status" value="1"/>
</dbReference>
<protein>
    <recommendedName>
        <fullName evidence="4">Large ribosomal subunit protein uL4 C-terminal domain-containing protein</fullName>
    </recommendedName>
</protein>
<name>A0A250XAY6_9CHLO</name>
<evidence type="ECO:0000256" key="3">
    <source>
        <dbReference type="ARBA" id="ARBA00023274"/>
    </source>
</evidence>
<dbReference type="STRING" id="1157962.A0A250XAY6"/>
<dbReference type="Gene3D" id="3.40.1370.10">
    <property type="match status" value="1"/>
</dbReference>
<evidence type="ECO:0000256" key="2">
    <source>
        <dbReference type="ARBA" id="ARBA00022980"/>
    </source>
</evidence>
<keyword evidence="6" id="KW-1185">Reference proteome</keyword>
<keyword evidence="3" id="KW-0687">Ribonucleoprotein</keyword>
<dbReference type="InterPro" id="IPR023574">
    <property type="entry name" value="Ribosomal_uL4_dom_sf"/>
</dbReference>
<comment type="similarity">
    <text evidence="1">Belongs to the universal ribosomal protein uL4 family.</text>
</comment>
<evidence type="ECO:0000259" key="4">
    <source>
        <dbReference type="Pfam" id="PF14374"/>
    </source>
</evidence>
<gene>
    <name evidence="5" type="ORF">CEUSTIGMA_g7696.t1</name>
</gene>
<sequence length="425" mass="46697">MPIQHNWRQKKVLPFPVSKMSAAARPLVSVISPESGEAAEQTTLPAVFTAPIRPDVVRIIHTNMNKNKRQAYSVFMKAGHQTAAESWGTGRAVSRIPRVPGGGTHRAGQGAFGNMCRGGRMFAPTKVWRKWHRKVNLTQKRHAVASALAASALPSLVLARGHRIEQVPEVPLVLSDAAESVKKTSKALEVLKKIGAIPDVEKARDSKNLRRGKGKMRNRRYVLRKGPLVVFGEDSGISKAFRNLPGVEVTSVDRLNLLQLAPGGHVGRFCIWTKSAFEKLDKVFGTYTTASAVKKGYKLPRSIMSNSDLTRIINSDEIQSAVRPQKAAAPKHKPLKKNPLKNLGAMLKLNPYAKAALRREVVVSEKRAAARAEKLAALRAGKSVGPKKPAELKNVAKTFYKQMVVDSEYQGEDYEVFSNWLGATQ</sequence>
<dbReference type="GO" id="GO:0005840">
    <property type="term" value="C:ribosome"/>
    <property type="evidence" value="ECO:0007669"/>
    <property type="project" value="UniProtKB-KW"/>
</dbReference>
<proteinExistence type="inferred from homology"/>
<dbReference type="GO" id="GO:0006412">
    <property type="term" value="P:translation"/>
    <property type="evidence" value="ECO:0007669"/>
    <property type="project" value="InterPro"/>
</dbReference>
<reference evidence="5 6" key="1">
    <citation type="submission" date="2017-08" db="EMBL/GenBank/DDBJ databases">
        <title>Acidophilic green algal genome provides insights into adaptation to an acidic environment.</title>
        <authorList>
            <person name="Hirooka S."/>
            <person name="Hirose Y."/>
            <person name="Kanesaki Y."/>
            <person name="Higuchi S."/>
            <person name="Fujiwara T."/>
            <person name="Onuma R."/>
            <person name="Era A."/>
            <person name="Ohbayashi R."/>
            <person name="Uzuka A."/>
            <person name="Nozaki H."/>
            <person name="Yoshikawa H."/>
            <person name="Miyagishima S.Y."/>
        </authorList>
    </citation>
    <scope>NUCLEOTIDE SEQUENCE [LARGE SCALE GENOMIC DNA]</scope>
    <source>
        <strain evidence="5 6">NIES-2499</strain>
    </source>
</reference>
<evidence type="ECO:0000313" key="6">
    <source>
        <dbReference type="Proteomes" id="UP000232323"/>
    </source>
</evidence>
<dbReference type="InterPro" id="IPR002136">
    <property type="entry name" value="Ribosomal_uL4"/>
</dbReference>
<evidence type="ECO:0000256" key="1">
    <source>
        <dbReference type="ARBA" id="ARBA00010528"/>
    </source>
</evidence>
<keyword evidence="2" id="KW-0689">Ribosomal protein</keyword>
<dbReference type="Proteomes" id="UP000232323">
    <property type="component" value="Unassembled WGS sequence"/>
</dbReference>
<dbReference type="AlphaFoldDB" id="A0A250XAY6"/>
<dbReference type="GO" id="GO:1990904">
    <property type="term" value="C:ribonucleoprotein complex"/>
    <property type="evidence" value="ECO:0007669"/>
    <property type="project" value="UniProtKB-KW"/>
</dbReference>
<dbReference type="Pfam" id="PF00573">
    <property type="entry name" value="Ribosomal_L4"/>
    <property type="match status" value="1"/>
</dbReference>
<dbReference type="PANTHER" id="PTHR19431">
    <property type="entry name" value="60S RIBOSOMAL PROTEIN L4"/>
    <property type="match status" value="1"/>
</dbReference>
<dbReference type="EMBL" id="BEGY01000050">
    <property type="protein sequence ID" value="GAX80258.1"/>
    <property type="molecule type" value="Genomic_DNA"/>
</dbReference>
<dbReference type="FunFam" id="3.40.1370.10:FF:000002">
    <property type="entry name" value="60S ribosomal protein L4"/>
    <property type="match status" value="1"/>
</dbReference>
<comment type="caution">
    <text evidence="5">The sequence shown here is derived from an EMBL/GenBank/DDBJ whole genome shotgun (WGS) entry which is preliminary data.</text>
</comment>
<dbReference type="InterPro" id="IPR045240">
    <property type="entry name" value="Ribosomal_uL4_euk/arch"/>
</dbReference>
<evidence type="ECO:0000313" key="5">
    <source>
        <dbReference type="EMBL" id="GAX80258.1"/>
    </source>
</evidence>
<organism evidence="5 6">
    <name type="scientific">Chlamydomonas eustigma</name>
    <dbReference type="NCBI Taxonomy" id="1157962"/>
    <lineage>
        <taxon>Eukaryota</taxon>
        <taxon>Viridiplantae</taxon>
        <taxon>Chlorophyta</taxon>
        <taxon>core chlorophytes</taxon>
        <taxon>Chlorophyceae</taxon>
        <taxon>CS clade</taxon>
        <taxon>Chlamydomonadales</taxon>
        <taxon>Chlamydomonadaceae</taxon>
        <taxon>Chlamydomonas</taxon>
    </lineage>
</organism>
<dbReference type="InterPro" id="IPR025755">
    <property type="entry name" value="Ribos_uL4_C_dom"/>
</dbReference>
<accession>A0A250XAY6</accession>
<dbReference type="GO" id="GO:0003735">
    <property type="term" value="F:structural constituent of ribosome"/>
    <property type="evidence" value="ECO:0007669"/>
    <property type="project" value="InterPro"/>
</dbReference>
<dbReference type="OrthoDB" id="10259785at2759"/>